<name>A0A1R3HD88_9ROSI</name>
<dbReference type="OrthoDB" id="1938940at2759"/>
<dbReference type="EMBL" id="AWUE01020398">
    <property type="protein sequence ID" value="OMO68309.1"/>
    <property type="molecule type" value="Genomic_DNA"/>
</dbReference>
<dbReference type="Proteomes" id="UP000187203">
    <property type="component" value="Unassembled WGS sequence"/>
</dbReference>
<evidence type="ECO:0000256" key="1">
    <source>
        <dbReference type="SAM" id="MobiDB-lite"/>
    </source>
</evidence>
<evidence type="ECO:0000313" key="3">
    <source>
        <dbReference type="Proteomes" id="UP000187203"/>
    </source>
</evidence>
<feature type="region of interest" description="Disordered" evidence="1">
    <location>
        <begin position="1"/>
        <end position="36"/>
    </location>
</feature>
<keyword evidence="3" id="KW-1185">Reference proteome</keyword>
<proteinExistence type="predicted"/>
<accession>A0A1R3HD88</accession>
<sequence>MASFSAASIKDETSPKHVEISNKKTQSSVAEMEEEEEEDLFEINLEAVNNIPPPHYWEAFYTATSSALLANCLLPISDLSTAVPSTVCGTSSREGMAASVFMVAESFPGKIFGIPFWGTTQGNERA</sequence>
<protein>
    <submittedName>
        <fullName evidence="2">Uncharacterized protein</fullName>
    </submittedName>
</protein>
<comment type="caution">
    <text evidence="2">The sequence shown here is derived from an EMBL/GenBank/DDBJ whole genome shotgun (WGS) entry which is preliminary data.</text>
</comment>
<evidence type="ECO:0000313" key="2">
    <source>
        <dbReference type="EMBL" id="OMO68309.1"/>
    </source>
</evidence>
<reference evidence="3" key="1">
    <citation type="submission" date="2013-09" db="EMBL/GenBank/DDBJ databases">
        <title>Corchorus olitorius genome sequencing.</title>
        <authorList>
            <person name="Alam M."/>
            <person name="Haque M.S."/>
            <person name="Islam M.S."/>
            <person name="Emdad E.M."/>
            <person name="Islam M.M."/>
            <person name="Ahmed B."/>
            <person name="Halim A."/>
            <person name="Hossen Q.M.M."/>
            <person name="Hossain M.Z."/>
            <person name="Ahmed R."/>
            <person name="Khan M.M."/>
            <person name="Islam R."/>
            <person name="Rashid M.M."/>
            <person name="Khan S.A."/>
            <person name="Rahman M.S."/>
            <person name="Alam M."/>
            <person name="Yahiya A.S."/>
            <person name="Khan M.S."/>
            <person name="Azam M.S."/>
            <person name="Haque T."/>
            <person name="Lashkar M.Z.H."/>
            <person name="Akhand A.I."/>
            <person name="Morshed G."/>
            <person name="Roy S."/>
            <person name="Uddin K.S."/>
            <person name="Rabeya T."/>
            <person name="Hossain A.S."/>
            <person name="Chowdhury A."/>
            <person name="Snigdha A.R."/>
            <person name="Mortoza M.S."/>
            <person name="Matin S.A."/>
            <person name="Hoque S.M.E."/>
            <person name="Islam M.K."/>
            <person name="Roy D.K."/>
            <person name="Haider R."/>
            <person name="Moosa M.M."/>
            <person name="Elias S.M."/>
            <person name="Hasan A.M."/>
            <person name="Jahan S."/>
            <person name="Shafiuddin M."/>
            <person name="Mahmood N."/>
            <person name="Shommy N.S."/>
        </authorList>
    </citation>
    <scope>NUCLEOTIDE SEQUENCE [LARGE SCALE GENOMIC DNA]</scope>
    <source>
        <strain evidence="3">cv. O-4</strain>
    </source>
</reference>
<gene>
    <name evidence="2" type="ORF">COLO4_29766</name>
</gene>
<dbReference type="AlphaFoldDB" id="A0A1R3HD88"/>
<organism evidence="2 3">
    <name type="scientific">Corchorus olitorius</name>
    <dbReference type="NCBI Taxonomy" id="93759"/>
    <lineage>
        <taxon>Eukaryota</taxon>
        <taxon>Viridiplantae</taxon>
        <taxon>Streptophyta</taxon>
        <taxon>Embryophyta</taxon>
        <taxon>Tracheophyta</taxon>
        <taxon>Spermatophyta</taxon>
        <taxon>Magnoliopsida</taxon>
        <taxon>eudicotyledons</taxon>
        <taxon>Gunneridae</taxon>
        <taxon>Pentapetalae</taxon>
        <taxon>rosids</taxon>
        <taxon>malvids</taxon>
        <taxon>Malvales</taxon>
        <taxon>Malvaceae</taxon>
        <taxon>Grewioideae</taxon>
        <taxon>Apeibeae</taxon>
        <taxon>Corchorus</taxon>
    </lineage>
</organism>
<feature type="compositionally biased region" description="Basic and acidic residues" evidence="1">
    <location>
        <begin position="9"/>
        <end position="22"/>
    </location>
</feature>